<feature type="compositionally biased region" description="Polar residues" evidence="8">
    <location>
        <begin position="283"/>
        <end position="293"/>
    </location>
</feature>
<keyword evidence="3" id="KW-1003">Cell membrane</keyword>
<sequence>MVRRRREDIHVNHERWLISYADFITLLFAFFVVMYSISQVNDSKYRVLSDTFIEAFHRPTDSQTNKEPVDQTAPSSDLISPIDMGKATRDVEQINEQVPQIIDNSQGAASAPAIEPNTPVKTSDELTQISDLVTEKFAPLISEQLIQVSSNELWLQIELKDSILFSSGSADTSEQARKIFDEIAAILGSYSNPVQVEGFTDNVPINSAKYPTNWELSTARASAIVKHLASKGVAPERLSAVGYGEYQPVAPNDSEQGRAQNRRVTIMIAKRKMDRPKARLDQPVTSASTSSSQ</sequence>
<accession>A0A266Q5U7</accession>
<evidence type="ECO:0000313" key="11">
    <source>
        <dbReference type="EMBL" id="OZY84986.1"/>
    </source>
</evidence>
<evidence type="ECO:0000256" key="6">
    <source>
        <dbReference type="ARBA" id="ARBA00023136"/>
    </source>
</evidence>
<name>A0A266Q5U7_9GAMM</name>
<evidence type="ECO:0000256" key="2">
    <source>
        <dbReference type="ARBA" id="ARBA00008914"/>
    </source>
</evidence>
<evidence type="ECO:0000256" key="1">
    <source>
        <dbReference type="ARBA" id="ARBA00004162"/>
    </source>
</evidence>
<comment type="subcellular location">
    <subcellularLocation>
        <location evidence="1">Cell membrane</location>
        <topology evidence="1">Single-pass membrane protein</topology>
    </subcellularLocation>
</comment>
<evidence type="ECO:0000256" key="5">
    <source>
        <dbReference type="ARBA" id="ARBA00022989"/>
    </source>
</evidence>
<feature type="region of interest" description="Disordered" evidence="8">
    <location>
        <begin position="269"/>
        <end position="293"/>
    </location>
</feature>
<dbReference type="PROSITE" id="PS51123">
    <property type="entry name" value="OMPA_2"/>
    <property type="match status" value="1"/>
</dbReference>
<evidence type="ECO:0000259" key="10">
    <source>
        <dbReference type="PROSITE" id="PS51123"/>
    </source>
</evidence>
<reference evidence="12" key="1">
    <citation type="submission" date="2017-05" db="EMBL/GenBank/DDBJ databases">
        <authorList>
            <person name="Barney B.M."/>
        </authorList>
    </citation>
    <scope>NUCLEOTIDE SEQUENCE [LARGE SCALE GENOMIC DNA]</scope>
    <source>
        <strain evidence="12">PSBB022</strain>
    </source>
</reference>
<feature type="compositionally biased region" description="Polar residues" evidence="8">
    <location>
        <begin position="61"/>
        <end position="78"/>
    </location>
</feature>
<dbReference type="GO" id="GO:0005886">
    <property type="term" value="C:plasma membrane"/>
    <property type="evidence" value="ECO:0007669"/>
    <property type="project" value="UniProtKB-SubCell"/>
</dbReference>
<keyword evidence="11" id="KW-0282">Flagellum</keyword>
<evidence type="ECO:0000256" key="4">
    <source>
        <dbReference type="ARBA" id="ARBA00022692"/>
    </source>
</evidence>
<dbReference type="InterPro" id="IPR025713">
    <property type="entry name" value="MotB-like_N_dom"/>
</dbReference>
<comment type="similarity">
    <text evidence="2">Belongs to the MotB family.</text>
</comment>
<feature type="region of interest" description="Disordered" evidence="8">
    <location>
        <begin position="59"/>
        <end position="82"/>
    </location>
</feature>
<keyword evidence="5 9" id="KW-1133">Transmembrane helix</keyword>
<dbReference type="PANTHER" id="PTHR30329:SF20">
    <property type="entry name" value="EXPORTED PROTEIN"/>
    <property type="match status" value="1"/>
</dbReference>
<evidence type="ECO:0000256" key="7">
    <source>
        <dbReference type="PROSITE-ProRule" id="PRU00473"/>
    </source>
</evidence>
<dbReference type="Pfam" id="PF13677">
    <property type="entry name" value="MotB_plug"/>
    <property type="match status" value="1"/>
</dbReference>
<keyword evidence="11" id="KW-0969">Cilium</keyword>
<dbReference type="RefSeq" id="WP_094985938.1">
    <property type="nucleotide sequence ID" value="NZ_NHNI01000002.1"/>
</dbReference>
<dbReference type="Pfam" id="PF00691">
    <property type="entry name" value="OmpA"/>
    <property type="match status" value="1"/>
</dbReference>
<dbReference type="NCBIfam" id="NF006541">
    <property type="entry name" value="PRK09038.1"/>
    <property type="match status" value="1"/>
</dbReference>
<organism evidence="11 12">
    <name type="scientific">Cellvibrio mixtus</name>
    <dbReference type="NCBI Taxonomy" id="39650"/>
    <lineage>
        <taxon>Bacteria</taxon>
        <taxon>Pseudomonadati</taxon>
        <taxon>Pseudomonadota</taxon>
        <taxon>Gammaproteobacteria</taxon>
        <taxon>Cellvibrionales</taxon>
        <taxon>Cellvibrionaceae</taxon>
        <taxon>Cellvibrio</taxon>
    </lineage>
</organism>
<dbReference type="Gene3D" id="3.30.1330.60">
    <property type="entry name" value="OmpA-like domain"/>
    <property type="match status" value="1"/>
</dbReference>
<dbReference type="InterPro" id="IPR006665">
    <property type="entry name" value="OmpA-like"/>
</dbReference>
<dbReference type="InterPro" id="IPR036737">
    <property type="entry name" value="OmpA-like_sf"/>
</dbReference>
<feature type="transmembrane region" description="Helical" evidence="9">
    <location>
        <begin position="20"/>
        <end position="37"/>
    </location>
</feature>
<dbReference type="STRING" id="1209072.GCA_000766945_00819"/>
<keyword evidence="4 9" id="KW-0812">Transmembrane</keyword>
<evidence type="ECO:0000256" key="9">
    <source>
        <dbReference type="SAM" id="Phobius"/>
    </source>
</evidence>
<keyword evidence="6 7" id="KW-0472">Membrane</keyword>
<dbReference type="AlphaFoldDB" id="A0A266Q5U7"/>
<protein>
    <submittedName>
        <fullName evidence="11">Flagellar motor protein MotB</fullName>
    </submittedName>
</protein>
<evidence type="ECO:0000256" key="8">
    <source>
        <dbReference type="SAM" id="MobiDB-lite"/>
    </source>
</evidence>
<dbReference type="InterPro" id="IPR050330">
    <property type="entry name" value="Bact_OuterMem_StrucFunc"/>
</dbReference>
<dbReference type="Proteomes" id="UP000216101">
    <property type="component" value="Unassembled WGS sequence"/>
</dbReference>
<evidence type="ECO:0000313" key="12">
    <source>
        <dbReference type="Proteomes" id="UP000216101"/>
    </source>
</evidence>
<keyword evidence="11" id="KW-0966">Cell projection</keyword>
<dbReference type="PANTHER" id="PTHR30329">
    <property type="entry name" value="STATOR ELEMENT OF FLAGELLAR MOTOR COMPLEX"/>
    <property type="match status" value="1"/>
</dbReference>
<feature type="domain" description="OmpA-like" evidence="10">
    <location>
        <begin position="152"/>
        <end position="272"/>
    </location>
</feature>
<evidence type="ECO:0000256" key="3">
    <source>
        <dbReference type="ARBA" id="ARBA00022475"/>
    </source>
</evidence>
<dbReference type="CDD" id="cd07185">
    <property type="entry name" value="OmpA_C-like"/>
    <property type="match status" value="1"/>
</dbReference>
<comment type="caution">
    <text evidence="11">The sequence shown here is derived from an EMBL/GenBank/DDBJ whole genome shotgun (WGS) entry which is preliminary data.</text>
</comment>
<proteinExistence type="inferred from homology"/>
<dbReference type="EMBL" id="NHNI01000002">
    <property type="protein sequence ID" value="OZY84986.1"/>
    <property type="molecule type" value="Genomic_DNA"/>
</dbReference>
<keyword evidence="12" id="KW-1185">Reference proteome</keyword>
<gene>
    <name evidence="11" type="ORF">CBP51_17675</name>
</gene>
<dbReference type="SUPFAM" id="SSF103088">
    <property type="entry name" value="OmpA-like"/>
    <property type="match status" value="1"/>
</dbReference>